<dbReference type="Pfam" id="PF08393">
    <property type="entry name" value="DHC_N2"/>
    <property type="match status" value="2"/>
</dbReference>
<evidence type="ECO:0000259" key="19">
    <source>
        <dbReference type="Pfam" id="PF12780"/>
    </source>
</evidence>
<dbReference type="Pfam" id="PF12781">
    <property type="entry name" value="AAA_9"/>
    <property type="match status" value="1"/>
</dbReference>
<keyword evidence="3" id="KW-0963">Cytoplasm</keyword>
<dbReference type="GO" id="GO:0005874">
    <property type="term" value="C:microtubule"/>
    <property type="evidence" value="ECO:0007669"/>
    <property type="project" value="UniProtKB-KW"/>
</dbReference>
<dbReference type="GO" id="GO:0008569">
    <property type="term" value="F:minus-end-directed microtubule motor activity"/>
    <property type="evidence" value="ECO:0007669"/>
    <property type="project" value="InterPro"/>
</dbReference>
<evidence type="ECO:0000256" key="8">
    <source>
        <dbReference type="ARBA" id="ARBA00023054"/>
    </source>
</evidence>
<dbReference type="GO" id="GO:0030286">
    <property type="term" value="C:dynein complex"/>
    <property type="evidence" value="ECO:0007669"/>
    <property type="project" value="UniProtKB-KW"/>
</dbReference>
<dbReference type="PANTHER" id="PTHR45703:SF1">
    <property type="entry name" value="DYNEINS HEAVY CHAIN"/>
    <property type="match status" value="1"/>
</dbReference>
<dbReference type="InterPro" id="IPR042222">
    <property type="entry name" value="Dynein_2_N"/>
</dbReference>
<dbReference type="FunFam" id="1.20.920.30:FF:000002">
    <property type="entry name" value="Dynein axonemal heavy chain 3"/>
    <property type="match status" value="1"/>
</dbReference>
<feature type="coiled-coil region" evidence="13">
    <location>
        <begin position="2924"/>
        <end position="2986"/>
    </location>
</feature>
<dbReference type="Pfam" id="PF12775">
    <property type="entry name" value="AAA_7"/>
    <property type="match status" value="1"/>
</dbReference>
<feature type="coiled-coil region" evidence="13">
    <location>
        <begin position="2678"/>
        <end position="2751"/>
    </location>
</feature>
<feature type="compositionally biased region" description="Acidic residues" evidence="14">
    <location>
        <begin position="3447"/>
        <end position="3458"/>
    </location>
</feature>
<dbReference type="InterPro" id="IPR024317">
    <property type="entry name" value="Dynein_heavy_chain_D4_dom"/>
</dbReference>
<keyword evidence="9" id="KW-0969">Cilium</keyword>
<evidence type="ECO:0000256" key="12">
    <source>
        <dbReference type="ARBA" id="ARBA00023273"/>
    </source>
</evidence>
<dbReference type="InterPro" id="IPR041466">
    <property type="entry name" value="Dynein_AAA5_ext"/>
</dbReference>
<keyword evidence="6" id="KW-0067">ATP-binding</keyword>
<dbReference type="EMBL" id="JBBCAQ010000036">
    <property type="protein sequence ID" value="KAK7575451.1"/>
    <property type="molecule type" value="Genomic_DNA"/>
</dbReference>
<dbReference type="Pfam" id="PF17852">
    <property type="entry name" value="Dynein_AAA_lid"/>
    <property type="match status" value="1"/>
</dbReference>
<name>A0AAN9TLU3_9HEMI</name>
<dbReference type="FunFam" id="1.10.287.2620:FF:000002">
    <property type="entry name" value="Dynein heavy chain 2, axonemal"/>
    <property type="match status" value="1"/>
</dbReference>
<feature type="domain" description="Dynein heavy chain AAA module D4" evidence="19">
    <location>
        <begin position="2378"/>
        <end position="2633"/>
    </location>
</feature>
<evidence type="ECO:0000256" key="6">
    <source>
        <dbReference type="ARBA" id="ARBA00022840"/>
    </source>
</evidence>
<feature type="domain" description="Dynein heavy chain AAA 5 extension" evidence="21">
    <location>
        <begin position="1857"/>
        <end position="1997"/>
    </location>
</feature>
<feature type="compositionally biased region" description="Polar residues" evidence="14">
    <location>
        <begin position="3430"/>
        <end position="3445"/>
    </location>
</feature>
<dbReference type="InterPro" id="IPR035706">
    <property type="entry name" value="AAA_9"/>
</dbReference>
<dbReference type="PANTHER" id="PTHR45703">
    <property type="entry name" value="DYNEIN HEAVY CHAIN"/>
    <property type="match status" value="1"/>
</dbReference>
<evidence type="ECO:0000256" key="4">
    <source>
        <dbReference type="ARBA" id="ARBA00022701"/>
    </source>
</evidence>
<evidence type="ECO:0000259" key="17">
    <source>
        <dbReference type="Pfam" id="PF12774"/>
    </source>
</evidence>
<feature type="region of interest" description="Disordered" evidence="14">
    <location>
        <begin position="1"/>
        <end position="46"/>
    </location>
</feature>
<feature type="domain" description="Dynein heavy chain linker" evidence="16">
    <location>
        <begin position="733"/>
        <end position="899"/>
    </location>
</feature>
<proteinExistence type="inferred from homology"/>
<evidence type="ECO:0000313" key="23">
    <source>
        <dbReference type="EMBL" id="KAK7575451.1"/>
    </source>
</evidence>
<dbReference type="FunFam" id="1.20.140.100:FF:000001">
    <property type="entry name" value="dynein heavy chain 17, axonemal"/>
    <property type="match status" value="1"/>
</dbReference>
<evidence type="ECO:0000256" key="3">
    <source>
        <dbReference type="ARBA" id="ARBA00022490"/>
    </source>
</evidence>
<dbReference type="Proteomes" id="UP001367676">
    <property type="component" value="Unassembled WGS sequence"/>
</dbReference>
<evidence type="ECO:0000259" key="21">
    <source>
        <dbReference type="Pfam" id="PF17852"/>
    </source>
</evidence>
<keyword evidence="7" id="KW-0243">Dynein</keyword>
<evidence type="ECO:0000256" key="7">
    <source>
        <dbReference type="ARBA" id="ARBA00023017"/>
    </source>
</evidence>
<dbReference type="GO" id="GO:0051959">
    <property type="term" value="F:dynein light intermediate chain binding"/>
    <property type="evidence" value="ECO:0007669"/>
    <property type="project" value="InterPro"/>
</dbReference>
<dbReference type="InterPro" id="IPR004273">
    <property type="entry name" value="Dynein_heavy_D6_P-loop"/>
</dbReference>
<evidence type="ECO:0000259" key="20">
    <source>
        <dbReference type="Pfam" id="PF12781"/>
    </source>
</evidence>
<feature type="region of interest" description="Disordered" evidence="14">
    <location>
        <begin position="119"/>
        <end position="140"/>
    </location>
</feature>
<protein>
    <recommendedName>
        <fullName evidence="25">Dynein heavy chain</fullName>
    </recommendedName>
</protein>
<evidence type="ECO:0000256" key="13">
    <source>
        <dbReference type="SAM" id="Coils"/>
    </source>
</evidence>
<dbReference type="GO" id="GO:0005524">
    <property type="term" value="F:ATP binding"/>
    <property type="evidence" value="ECO:0007669"/>
    <property type="project" value="UniProtKB-KW"/>
</dbReference>
<dbReference type="Gene3D" id="1.20.920.20">
    <property type="match status" value="1"/>
</dbReference>
<evidence type="ECO:0000256" key="2">
    <source>
        <dbReference type="ARBA" id="ARBA00008887"/>
    </source>
</evidence>
<dbReference type="InterPro" id="IPR024743">
    <property type="entry name" value="Dynein_HC_stalk"/>
</dbReference>
<comment type="caution">
    <text evidence="23">The sequence shown here is derived from an EMBL/GenBank/DDBJ whole genome shotgun (WGS) entry which is preliminary data.</text>
</comment>
<evidence type="ECO:0000259" key="22">
    <source>
        <dbReference type="Pfam" id="PF17857"/>
    </source>
</evidence>
<dbReference type="GO" id="GO:0045505">
    <property type="term" value="F:dynein intermediate chain binding"/>
    <property type="evidence" value="ECO:0007669"/>
    <property type="project" value="InterPro"/>
</dbReference>
<evidence type="ECO:0000256" key="9">
    <source>
        <dbReference type="ARBA" id="ARBA00023069"/>
    </source>
</evidence>
<dbReference type="Pfam" id="PF12780">
    <property type="entry name" value="AAA_8"/>
    <property type="match status" value="1"/>
</dbReference>
<dbReference type="Gene3D" id="1.10.472.130">
    <property type="match status" value="1"/>
</dbReference>
<dbReference type="Gene3D" id="1.20.58.1120">
    <property type="match status" value="1"/>
</dbReference>
<dbReference type="InterPro" id="IPR041589">
    <property type="entry name" value="DNAH3_AAA_lid_1"/>
</dbReference>
<feature type="domain" description="Dynein heavy chain region D6 P-loop" evidence="15">
    <location>
        <begin position="3663"/>
        <end position="3725"/>
    </location>
</feature>
<dbReference type="Pfam" id="PF17857">
    <property type="entry name" value="AAA_lid_1"/>
    <property type="match status" value="1"/>
</dbReference>
<evidence type="ECO:0000256" key="11">
    <source>
        <dbReference type="ARBA" id="ARBA00023212"/>
    </source>
</evidence>
<reference evidence="23 24" key="1">
    <citation type="submission" date="2024-03" db="EMBL/GenBank/DDBJ databases">
        <title>Adaptation during the transition from Ophiocordyceps entomopathogen to insect associate is accompanied by gene loss and intensified selection.</title>
        <authorList>
            <person name="Ward C.M."/>
            <person name="Onetto C.A."/>
            <person name="Borneman A.R."/>
        </authorList>
    </citation>
    <scope>NUCLEOTIDE SEQUENCE [LARGE SCALE GENOMIC DNA]</scope>
    <source>
        <strain evidence="23">AWRI1</strain>
        <tissue evidence="23">Single Adult Female</tissue>
    </source>
</reference>
<keyword evidence="10" id="KW-0505">Motor protein</keyword>
<keyword evidence="4" id="KW-0493">Microtubule</keyword>
<feature type="region of interest" description="Disordered" evidence="14">
    <location>
        <begin position="3422"/>
        <end position="3458"/>
    </location>
</feature>
<gene>
    <name evidence="23" type="ORF">V9T40_011737</name>
</gene>
<keyword evidence="24" id="KW-1185">Reference proteome</keyword>
<keyword evidence="11" id="KW-0206">Cytoskeleton</keyword>
<evidence type="ECO:0000313" key="24">
    <source>
        <dbReference type="Proteomes" id="UP001367676"/>
    </source>
</evidence>
<feature type="domain" description="Dynein heavy chain linker" evidence="16">
    <location>
        <begin position="945"/>
        <end position="1192"/>
    </location>
</feature>
<dbReference type="SUPFAM" id="SSF52540">
    <property type="entry name" value="P-loop containing nucleoside triphosphate hydrolases"/>
    <property type="match status" value="4"/>
</dbReference>
<dbReference type="Gene3D" id="3.40.50.300">
    <property type="entry name" value="P-loop containing nucleotide triphosphate hydrolases"/>
    <property type="match status" value="5"/>
</dbReference>
<dbReference type="Gene3D" id="3.20.180.20">
    <property type="entry name" value="Dynein heavy chain, N-terminal domain 2"/>
    <property type="match status" value="1"/>
</dbReference>
<evidence type="ECO:0000259" key="15">
    <source>
        <dbReference type="Pfam" id="PF03028"/>
    </source>
</evidence>
<comment type="similarity">
    <text evidence="2">Belongs to the dynein heavy chain family.</text>
</comment>
<dbReference type="Gene3D" id="1.20.140.100">
    <property type="entry name" value="Dynein heavy chain, N-terminal domain 2"/>
    <property type="match status" value="1"/>
</dbReference>
<dbReference type="Gene3D" id="1.20.920.30">
    <property type="match status" value="1"/>
</dbReference>
<keyword evidence="12" id="KW-0966">Cell projection</keyword>
<dbReference type="InterPro" id="IPR027417">
    <property type="entry name" value="P-loop_NTPase"/>
</dbReference>
<organism evidence="23 24">
    <name type="scientific">Parthenolecanium corni</name>
    <dbReference type="NCBI Taxonomy" id="536013"/>
    <lineage>
        <taxon>Eukaryota</taxon>
        <taxon>Metazoa</taxon>
        <taxon>Ecdysozoa</taxon>
        <taxon>Arthropoda</taxon>
        <taxon>Hexapoda</taxon>
        <taxon>Insecta</taxon>
        <taxon>Pterygota</taxon>
        <taxon>Neoptera</taxon>
        <taxon>Paraneoptera</taxon>
        <taxon>Hemiptera</taxon>
        <taxon>Sternorrhyncha</taxon>
        <taxon>Coccoidea</taxon>
        <taxon>Coccidae</taxon>
        <taxon>Parthenolecanium</taxon>
    </lineage>
</organism>
<dbReference type="InterPro" id="IPR035699">
    <property type="entry name" value="AAA_6"/>
</dbReference>
<dbReference type="Pfam" id="PF12774">
    <property type="entry name" value="AAA_6"/>
    <property type="match status" value="1"/>
</dbReference>
<dbReference type="GO" id="GO:0007018">
    <property type="term" value="P:microtubule-based movement"/>
    <property type="evidence" value="ECO:0007669"/>
    <property type="project" value="InterPro"/>
</dbReference>
<keyword evidence="8 13" id="KW-0175">Coiled coil</keyword>
<evidence type="ECO:0000256" key="1">
    <source>
        <dbReference type="ARBA" id="ARBA00004430"/>
    </source>
</evidence>
<accession>A0AAN9TLU3</accession>
<dbReference type="Pfam" id="PF03028">
    <property type="entry name" value="Dynein_heavy"/>
    <property type="match status" value="1"/>
</dbReference>
<dbReference type="Pfam" id="PF12777">
    <property type="entry name" value="MT"/>
    <property type="match status" value="1"/>
</dbReference>
<evidence type="ECO:0000256" key="10">
    <source>
        <dbReference type="ARBA" id="ARBA00023175"/>
    </source>
</evidence>
<comment type="subcellular location">
    <subcellularLocation>
        <location evidence="1">Cytoplasm</location>
        <location evidence="1">Cytoskeleton</location>
        <location evidence="1">Cilium axoneme</location>
    </subcellularLocation>
</comment>
<dbReference type="Gene3D" id="1.10.287.2620">
    <property type="match status" value="1"/>
</dbReference>
<feature type="coiled-coil region" evidence="13">
    <location>
        <begin position="657"/>
        <end position="717"/>
    </location>
</feature>
<dbReference type="InterPro" id="IPR013602">
    <property type="entry name" value="Dynein_heavy_linker"/>
</dbReference>
<evidence type="ECO:0008006" key="25">
    <source>
        <dbReference type="Google" id="ProtNLM"/>
    </source>
</evidence>
<dbReference type="Gene3D" id="1.10.8.1220">
    <property type="match status" value="1"/>
</dbReference>
<evidence type="ECO:0000256" key="5">
    <source>
        <dbReference type="ARBA" id="ARBA00022741"/>
    </source>
</evidence>
<feature type="domain" description="Dynein heavy chain hydrolytic ATP-binding dynein motor region" evidence="17">
    <location>
        <begin position="1339"/>
        <end position="1680"/>
    </location>
</feature>
<feature type="domain" description="Dynein heavy chain coiled coil stalk" evidence="18">
    <location>
        <begin position="2835"/>
        <end position="3038"/>
    </location>
</feature>
<dbReference type="InterPro" id="IPR026983">
    <property type="entry name" value="DHC"/>
</dbReference>
<dbReference type="InterPro" id="IPR042228">
    <property type="entry name" value="Dynein_linker_3"/>
</dbReference>
<evidence type="ECO:0000256" key="14">
    <source>
        <dbReference type="SAM" id="MobiDB-lite"/>
    </source>
</evidence>
<feature type="domain" description="Dynein heavy chain 3 AAA+ lid" evidence="22">
    <location>
        <begin position="2219"/>
        <end position="2312"/>
    </location>
</feature>
<evidence type="ECO:0000259" key="16">
    <source>
        <dbReference type="Pfam" id="PF08393"/>
    </source>
</evidence>
<evidence type="ECO:0000259" key="18">
    <source>
        <dbReference type="Pfam" id="PF12777"/>
    </source>
</evidence>
<feature type="domain" description="Dynein heavy chain ATP-binding dynein motor region" evidence="20">
    <location>
        <begin position="3077"/>
        <end position="3273"/>
    </location>
</feature>
<dbReference type="GO" id="GO:0005930">
    <property type="term" value="C:axoneme"/>
    <property type="evidence" value="ECO:0007669"/>
    <property type="project" value="UniProtKB-SubCell"/>
</dbReference>
<keyword evidence="5" id="KW-0547">Nucleotide-binding</keyword>
<sequence length="4363" mass="496274">MKTSVPKKGVKRKKYVDEDEEVVGSGTEVTNDDGAGAGAGPGPGPGPGVLAIRVKPQCFRFPSHIEHPALLQKACRRRAPVARKFKKCSRQPVTAARYSAVVDLRRTLLSLSLTNVEADSTDSADGHRHHDYDDDYDDDDDDERKFVRYHNFIRHGVDIVNVAPIDHSCTVAILSRLPATLANRYGSIVEAQLHQVREEFFYSVKKSIIDFTVQSNALSDENNWKVAFARASTSHLRTKRNLFDRTRNVIERSLYKIHPAIVKVNQLWTIRYSDLRIANVKDLYTLEALELNFLMEWFGSQIQLYESVINNKWIPSVFKIVSDAIDRRHLDDTKESDVNNFYKSLATLMTLQLQQLCCATIHEYTDFVCDVDRNAAFQVHVLYQSNKIIFAPSYREFCNALCSVYGKLLDAVSRVPRIETKLTAGRCTDDQPSFLKPSILAETIESCRSRIVETLQNEWICPELRIQDFDEYINLINGQSRIEVNKFLTREHNLRAIEQKVSYYRDLADEILVSCDRVVTMGSFEIHRQHFVTILANKAHAIRDRFLEKISDTYQRACKCLNEEFQSIKDTLLRPPSNTVELVRKKEYSLNLGTKVLFEMEQRLRETMDKILFCSDFVPLTSAQIKRNSSTFLCYKRINAVLEENQNIVAEKTKEFQELLLNRAKAFESDLERYRRETNEFQNYRDAGELSKYLRKAQNLSKILVAAEQRIRQFNEEEEAFGWTKSTYPHRDRLVEKLTPYKKLYENCANYKSKYETWTEAKIGAFEPHEIEADVETFRRNIVELSQQFGAIPAPYALTNSIRSEVEQFQKNMPIVKTLGNPCLKDRHWEKISEIVGFPMRVTDDLTLAKILDYGLEEYVAKFEAISDSATKENDLETRLNAMMAEWKDMRFELSARRSVLISTLLLTARIEYTRRVMYLYVRVCTDYINDSSNTTNGEIFLLPVVNRESSGTYVLASTDDIQMLLDDHIVKTQTMKNSPYIEPFEKRMRSWQEKLIFVQEMMDAWLSVQKGWLYLEPVLATGGSGGDIQHLVADELKRFNAVDKAWRDAMKQAAVDRSVMAVAAIERILERLLKCQHSLRTIRSGLSALFEAKRSAFPRFFFLSDEEILDLLSNTSRQPKGIEPFLRKCFDGVEKLDFSDDFDVVGMISAVGEELRLCERVDAGVHTASVEKWLAQLEKIMRSSIKREIRMAIDETQTQTQTETETETETERYWRAEWSAGRPQQAMAVATGVAVASQIENSLADTNALSRLLQKCGHRVERMAASSSSSSSSSESQLKTKFSLVSFVIYWSHTRDILQKLIGRVELDERIAIFSTQFRYSSQGDEIYARMVDSKIAYGYEYVANYSPAVRTPLTERCYRSFFLAVEYNYGKAACLQGPTGTGKTKMIENFAQLCGRQLKTLNCVVELDERLIERFFKGVAVCGSWICLDNADAACGQLRRTVDHALASRQRALLLAGAGGGCSPPAPADRLIFLTVSPTHYSHRRRLPPFSQNAVRRVSFERGEYEEMAPVRFAALAFAEADGLARKLNALLRICGALFEYRRFFSNDNRRIERLLASIERVRQDHRRWPEREVVRTGVTAVFESVLARREYNLFRRLLDKLLPPSSDKCDSSKVDADADADRWRSRETRRAIRQSAAAAGLDVDERLVEKTARFLQAIRTEADQGVVVCGPALAGKSSLVGLASETLKRLEVDCEVEVTVVNAKSISTRQLYGGRGDSAAEPWLDGVFTALWRLGCRHDDRHKCDWLLMDGPLDPTWMETLNSAMDDSRCLRLPTGESVPRGRNTRLIFETADLSHISPSTASRCFVVHVERNALDWRFLISRWLRHLPASVATHRRYVEEMALRFCRPLLHWLDGVRRAHRFKYAASDNHLIASMLGILDCFVDEFRRGTETRPEQTAEIERRSQLEGAFFFSCVWSLGGLLNAVDRRHMDVLFRALLDKSVADDVKNKYGLPDELCAPTSKTIVCSIPDCGTVFDYLYYVKDGKGRWKLWTEVEAAVSAAIPRDVRFDEIVVPTKEAIRNRHLIGLLVQNGKPVTLLGDTTSGKTTAITNFFETKLDRKAYEPVLLNFTATTCSDSIRRLIGCKLDKRKKGEYGPPLGIRYVIFIDDLNAASTDRCGANSAIELLRHCIEHRRWYAPQDALPTRLVDLQYVCASTTAPGRNDNLPCARFLRHFNVIGDDALDDQTLKSIFGKIMLWHLDTRGFGKEFDPCIDQIVDATLAIHRLVETRLLPVPSKTHYIFNLRDFSRIIRGVVTSVPEAVEDLAAMKRLWVHEVLRVYHDRIVDDRDSDWFLDALKRVTATRLKDDLNVLMRHLLADNETQINQNRLRKLIFCDFVNPKADVRNYAEVRDTDGLQSIVEGFLVEYNNVNKKPMNLLLFSYAIEHITRVCRILKQAQGHALLLGEYGCGKQSLARLAIHICEFEFFEMAFTGDYSQSDWRQDVKSLLFSVFADQHASLLLANIQIVADFVLEDIGSLLQTARIPGIFAAEEEKEICEKMEAIDSQRDKSTRTDGSRAALLDMFWRRVKKQIHVVLIYHSSTSEFGRYANKYPALVNHCAVDLFESWPAETQSVAARKLLANVECGYDDLAAVVELCQRIYSDAKAFCLDPNVDVRFTQKSFVRLVTTFGDILSKRCELLSTEKNSLDMAIKQLAKLDQDIPDLVREKKNLEPVVDGHLDTLRRLETQIETLREEETEAEIATNGAKTTANKMEKQLAARKSEYDERVERAKEAREMVVESLESLTANDTAVLKAMKNPPKPVKLVAEAIAYIKVGVGVGAGVVVEEHRGREQCNAAVAPRRAVLVASRRDRTHFGPQIRTTDLKADKGQEGGKVVEDFWKPAVKVICDSKFVDTLIAFDMDDVAVRTLRLLEERIFHHEEADAAKIRNYSAAAEVIFRWVRVVYDYGQLVKMDSDVRLRLDRASQQLAESQHTLQRERKRLEEIRVERRSRGAESEACRSRLEELRLEQATCDKKRQRAEQLVGALRAKSGRWIAKKTSVVEREKTLIGDSLLCAAILTFLTSLAEKIRDEKTNEWRSLVNSILSVNGEFCLAGALLDETQLEMERLNDEFVDPFFYDNLAIVERSSRYVLIDDAQSAMVDWLRRSLDSKGLITVRSDRQDWARSLENAVSSGYPVLLEHRDGEMDASLYPLVEKQSFKTAGGFAVRMGKNVVDFDPNFRLYVRTKLEAPRHSVETYEKLTVVNCATTKSGVKNSLFKLLLAKERPDSLAERNAWLAQLASARRTTDEATAKMVTGLALQPRILDDEAATNGVLSGALLCDDGESRICEARAQLRIVDAGLRGYVQAAEQLCSLFQLAGQLRELDSTYRFPLKWLENLTMAALDSIPNAESGEKRDVALSRIFLKMFHESVRRSLTEPDKLVFEFLLATHASVAGDEKRDAKLRLLFDRLRIDDEKGDATADANRASDSTCVESVSSQQPTDDQSEDDDDDDDDELKAAFDKMMDGVLARGEHVQRCVRDFVSGMSTLRCASTCARVCARKKTRRRRDATATLLRRLSETIIKAAPLRFHFSERLKTAYSERTADDDLDSIYRSTNCCSAIVLVPMAAVSNPLLQVFHLAVEKVNAAAAASSVLLHCPTPLYGAAARSIFRSEIFTAWHYSSPQCHAPIYAYFGLTIEKCVLLSPSETIADASFSDAAHAAKSVGSWLILANVRFESKFLVELEMVLETLSPQTVHPDFRLWLILESHRCRPSTALTNSVTVPYTTSDAKIRRGMRKEVAGGGGGGEEYRGRRQDLGALTTSVEERVRESVAIFESGLRDWLSAFEWNEEHHVCDLVETRIAFDAICDCIRLADRVDDDAAVYTSRRRDGCASCRQVDCTRTRTRTRIYAFSCATYENENSSRISDSHYSSALFAAHRPFRGPRTSVRFQFQNAAIGQLIDFLGDCCYGSKIAAEWDRRCLTAVIISFWTRPRLMLIFGDGENASRPLEWTLTQEIRERGVAKTNSQFVKRLLLIDRQRPTKRSTRPHSPTQLEAVVRLKESLPRPFFEQRLLQNGNGDGDDDDDEDEDEGQNIFIRHVVANEMRWFDRVVRQIESNLTNLTDSLSGRTYLDDRLEYLRTRLEEGNIGVLCLAEGGMRCERVFETNHALAMMKGKREFLERLQRAATDESLFDARFVQFPRSLTISYLLRSEPHLELIGRTARPWNTFVRRPKPPYVVVDQWDDAGAGADDSDACTIKLIGVRLENASCQDDATRSLHPRPFPPSFGEVVGEVRRAAADDARQSNAEVRVSAVRRRTLPARRPPQRRAGGAVPLPAYRRPLPARRHLSIGRRRFALKDDAACRQLAASYRIRGDSKKCRLRRRPNIVQHFATMIDDRRSTIDDRTKGGYAQRFSIGLRH</sequence>